<evidence type="ECO:0000256" key="4">
    <source>
        <dbReference type="PROSITE-ProRule" id="PRU00473"/>
    </source>
</evidence>
<dbReference type="EMBL" id="CP000155">
    <property type="protein sequence ID" value="ABC30333.1"/>
    <property type="molecule type" value="Genomic_DNA"/>
</dbReference>
<name>Q2SG91_HAHCH</name>
<evidence type="ECO:0000256" key="2">
    <source>
        <dbReference type="ARBA" id="ARBA00023136"/>
    </source>
</evidence>
<evidence type="ECO:0000256" key="3">
    <source>
        <dbReference type="ARBA" id="ARBA00023237"/>
    </source>
</evidence>
<dbReference type="RefSeq" id="WP_011397401.1">
    <property type="nucleotide sequence ID" value="NC_007645.1"/>
</dbReference>
<feature type="domain" description="OmpA-like" evidence="5">
    <location>
        <begin position="359"/>
        <end position="477"/>
    </location>
</feature>
<protein>
    <submittedName>
        <fullName evidence="6">Outer membrane protein and related peptidoglycan-associated (Lipo)protein</fullName>
    </submittedName>
</protein>
<evidence type="ECO:0000313" key="6">
    <source>
        <dbReference type="EMBL" id="ABC30333.1"/>
    </source>
</evidence>
<keyword evidence="2 4" id="KW-0472">Membrane</keyword>
<dbReference type="Pfam" id="PF00691">
    <property type="entry name" value="OmpA"/>
    <property type="match status" value="1"/>
</dbReference>
<proteinExistence type="predicted"/>
<dbReference type="PROSITE" id="PS51257">
    <property type="entry name" value="PROKAR_LIPOPROTEIN"/>
    <property type="match status" value="1"/>
</dbReference>
<keyword evidence="7" id="KW-1185">Reference proteome</keyword>
<dbReference type="PRINTS" id="PR01021">
    <property type="entry name" value="OMPADOMAIN"/>
</dbReference>
<dbReference type="InterPro" id="IPR036737">
    <property type="entry name" value="OmpA-like_sf"/>
</dbReference>
<dbReference type="eggNOG" id="COG2885">
    <property type="taxonomic scope" value="Bacteria"/>
</dbReference>
<dbReference type="InterPro" id="IPR006690">
    <property type="entry name" value="OMPA-like_CS"/>
</dbReference>
<evidence type="ECO:0000313" key="7">
    <source>
        <dbReference type="Proteomes" id="UP000000238"/>
    </source>
</evidence>
<dbReference type="InterPro" id="IPR050330">
    <property type="entry name" value="Bact_OuterMem_StrucFunc"/>
</dbReference>
<dbReference type="PANTHER" id="PTHR30329">
    <property type="entry name" value="STATOR ELEMENT OF FLAGELLAR MOTOR COMPLEX"/>
    <property type="match status" value="1"/>
</dbReference>
<gene>
    <name evidence="6" type="ordered locus">HCH_03591</name>
</gene>
<reference evidence="6 7" key="1">
    <citation type="journal article" date="2005" name="Nucleic Acids Res.">
        <title>Genomic blueprint of Hahella chejuensis, a marine microbe producing an algicidal agent.</title>
        <authorList>
            <person name="Jeong H."/>
            <person name="Yim J.H."/>
            <person name="Lee C."/>
            <person name="Choi S.-H."/>
            <person name="Park Y.K."/>
            <person name="Yoon S.H."/>
            <person name="Hur C.-G."/>
            <person name="Kang H.-Y."/>
            <person name="Kim D."/>
            <person name="Lee H.H."/>
            <person name="Park K.H."/>
            <person name="Park S.-H."/>
            <person name="Park H.-S."/>
            <person name="Lee H.K."/>
            <person name="Oh T.K."/>
            <person name="Kim J.F."/>
        </authorList>
    </citation>
    <scope>NUCLEOTIDE SEQUENCE [LARGE SCALE GENOMIC DNA]</scope>
    <source>
        <strain evidence="6 7">KCTC 2396</strain>
    </source>
</reference>
<dbReference type="InterPro" id="IPR006665">
    <property type="entry name" value="OmpA-like"/>
</dbReference>
<dbReference type="Gene3D" id="3.30.1330.60">
    <property type="entry name" value="OmpA-like domain"/>
    <property type="match status" value="1"/>
</dbReference>
<dbReference type="STRING" id="349521.HCH_03591"/>
<dbReference type="InterPro" id="IPR006664">
    <property type="entry name" value="OMP_bac"/>
</dbReference>
<dbReference type="OrthoDB" id="9782229at2"/>
<dbReference type="PANTHER" id="PTHR30329:SF21">
    <property type="entry name" value="LIPOPROTEIN YIAD-RELATED"/>
    <property type="match status" value="1"/>
</dbReference>
<dbReference type="PROSITE" id="PS51123">
    <property type="entry name" value="OMPA_2"/>
    <property type="match status" value="1"/>
</dbReference>
<evidence type="ECO:0000256" key="1">
    <source>
        <dbReference type="ARBA" id="ARBA00004442"/>
    </source>
</evidence>
<dbReference type="HOGENOM" id="CLU_043021_0_0_6"/>
<dbReference type="PROSITE" id="PS01068">
    <property type="entry name" value="OMPA_1"/>
    <property type="match status" value="1"/>
</dbReference>
<dbReference type="GO" id="GO:0009279">
    <property type="term" value="C:cell outer membrane"/>
    <property type="evidence" value="ECO:0007669"/>
    <property type="project" value="UniProtKB-SubCell"/>
</dbReference>
<evidence type="ECO:0000259" key="5">
    <source>
        <dbReference type="PROSITE" id="PS51123"/>
    </source>
</evidence>
<sequence>MKGVDAYLAAVITAVTLTGCASQTALTEQAAYQQYPALEELRDQVEQGKSQNLNVLSPQRYSQARKSYQDALQWAQADNAKATGIARQGLASISEARTNADVAAYNLEDVLNARQKALSANADKVIPGEFMKAEDSLVKLTGMIEKGAIEDAKAGRAEVARLYSQAELNALKGNIVDRARDALESARSRDIDDLAPKTMEMAQEEYQLALKTLDADRTDTERAQSHAQKSLWNVMRAEYIADTVKYFDESDFDEEDKVLWYQQQLATAVGPINQQLPFDQPNKEVVRQVNANIQGLMVDRDSALLALENAKTREMRVASEKDELMAQQQREDQRKQAITAKFAVVQSLFTDKEADVYRQKDNVLIRAHGFNFPSGKSEIQGENFALVNKIIEAVKEFPNAQVVVSGHTDNRGSTELNQGLSQQRAEEVAKMLNEIGRIPSDKITAMGYGEQRPVSTNDTMEGRADNRRVEVLIVNEGGVDKIY</sequence>
<dbReference type="KEGG" id="hch:HCH_03591"/>
<accession>Q2SG91</accession>
<organism evidence="6 7">
    <name type="scientific">Hahella chejuensis (strain KCTC 2396)</name>
    <dbReference type="NCBI Taxonomy" id="349521"/>
    <lineage>
        <taxon>Bacteria</taxon>
        <taxon>Pseudomonadati</taxon>
        <taxon>Pseudomonadota</taxon>
        <taxon>Gammaproteobacteria</taxon>
        <taxon>Oceanospirillales</taxon>
        <taxon>Hahellaceae</taxon>
        <taxon>Hahella</taxon>
    </lineage>
</organism>
<dbReference type="Proteomes" id="UP000000238">
    <property type="component" value="Chromosome"/>
</dbReference>
<dbReference type="AlphaFoldDB" id="Q2SG91"/>
<keyword evidence="3" id="KW-0998">Cell outer membrane</keyword>
<dbReference type="SUPFAM" id="SSF103088">
    <property type="entry name" value="OmpA-like"/>
    <property type="match status" value="1"/>
</dbReference>
<dbReference type="CDD" id="cd07185">
    <property type="entry name" value="OmpA_C-like"/>
    <property type="match status" value="1"/>
</dbReference>
<comment type="subcellular location">
    <subcellularLocation>
        <location evidence="1">Cell outer membrane</location>
    </subcellularLocation>
</comment>